<evidence type="ECO:0000313" key="2">
    <source>
        <dbReference type="Proteomes" id="UP000625711"/>
    </source>
</evidence>
<keyword evidence="2" id="KW-1185">Reference proteome</keyword>
<dbReference type="OrthoDB" id="6766699at2759"/>
<protein>
    <recommendedName>
        <fullName evidence="3">HTH psq-type domain-containing protein</fullName>
    </recommendedName>
</protein>
<evidence type="ECO:0008006" key="3">
    <source>
        <dbReference type="Google" id="ProtNLM"/>
    </source>
</evidence>
<organism evidence="1 2">
    <name type="scientific">Rhynchophorus ferrugineus</name>
    <name type="common">Red palm weevil</name>
    <name type="synonym">Curculio ferrugineus</name>
    <dbReference type="NCBI Taxonomy" id="354439"/>
    <lineage>
        <taxon>Eukaryota</taxon>
        <taxon>Metazoa</taxon>
        <taxon>Ecdysozoa</taxon>
        <taxon>Arthropoda</taxon>
        <taxon>Hexapoda</taxon>
        <taxon>Insecta</taxon>
        <taxon>Pterygota</taxon>
        <taxon>Neoptera</taxon>
        <taxon>Endopterygota</taxon>
        <taxon>Coleoptera</taxon>
        <taxon>Polyphaga</taxon>
        <taxon>Cucujiformia</taxon>
        <taxon>Curculionidae</taxon>
        <taxon>Dryophthorinae</taxon>
        <taxon>Rhynchophorus</taxon>
    </lineage>
</organism>
<accession>A0A834IJ06</accession>
<dbReference type="EMBL" id="JAACXV010000388">
    <property type="protein sequence ID" value="KAF7278768.1"/>
    <property type="molecule type" value="Genomic_DNA"/>
</dbReference>
<dbReference type="Proteomes" id="UP000625711">
    <property type="component" value="Unassembled WGS sequence"/>
</dbReference>
<reference evidence="1" key="1">
    <citation type="submission" date="2020-08" db="EMBL/GenBank/DDBJ databases">
        <title>Genome sequencing and assembly of the red palm weevil Rhynchophorus ferrugineus.</title>
        <authorList>
            <person name="Dias G.B."/>
            <person name="Bergman C.M."/>
            <person name="Manee M."/>
        </authorList>
    </citation>
    <scope>NUCLEOTIDE SEQUENCE</scope>
    <source>
        <strain evidence="1">AA-2017</strain>
        <tissue evidence="1">Whole larva</tissue>
    </source>
</reference>
<comment type="caution">
    <text evidence="1">The sequence shown here is derived from an EMBL/GenBank/DDBJ whole genome shotgun (WGS) entry which is preliminary data.</text>
</comment>
<evidence type="ECO:0000313" key="1">
    <source>
        <dbReference type="EMBL" id="KAF7278768.1"/>
    </source>
</evidence>
<name>A0A834IJ06_RHYFE</name>
<sequence>MIETAKAVREKQMGLKRAVKRCCVPKTTLKRFIQSDQPPEKVVNTTIGRRHVLPSYLEESLVSYLLVMT</sequence>
<dbReference type="AlphaFoldDB" id="A0A834IJ06"/>
<proteinExistence type="predicted"/>
<gene>
    <name evidence="1" type="ORF">GWI33_008000</name>
</gene>